<dbReference type="EMBL" id="CADCXV010000676">
    <property type="protein sequence ID" value="CAB0032331.1"/>
    <property type="molecule type" value="Genomic_DNA"/>
</dbReference>
<keyword evidence="3" id="KW-1185">Reference proteome</keyword>
<feature type="region of interest" description="Disordered" evidence="1">
    <location>
        <begin position="29"/>
        <end position="56"/>
    </location>
</feature>
<organism evidence="2 3">
    <name type="scientific">Trichogramma brassicae</name>
    <dbReference type="NCBI Taxonomy" id="86971"/>
    <lineage>
        <taxon>Eukaryota</taxon>
        <taxon>Metazoa</taxon>
        <taxon>Ecdysozoa</taxon>
        <taxon>Arthropoda</taxon>
        <taxon>Hexapoda</taxon>
        <taxon>Insecta</taxon>
        <taxon>Pterygota</taxon>
        <taxon>Neoptera</taxon>
        <taxon>Endopterygota</taxon>
        <taxon>Hymenoptera</taxon>
        <taxon>Apocrita</taxon>
        <taxon>Proctotrupomorpha</taxon>
        <taxon>Chalcidoidea</taxon>
        <taxon>Trichogrammatidae</taxon>
        <taxon>Trichogramma</taxon>
    </lineage>
</organism>
<sequence>MYNWFGMEECHGTKQKKITTRTGARRLHETFDARTAHRQRSGSSSSSRGGDGQTSDDLPWIRELNDGYYSLAACSLGCTFGIQCVYSILVRLYTHTRPQLHVVRILQRARRRFERSRDRWGQCQDFGGHRSVCGRISPREHYTHRRHTHASFANNSRPLVLFRSIVTKQRAATPERADGCRPLAGVSRTSSCVIYINGGGGVHTHTRNIYRVCASVCAKLPQPPPRKPPHFCAKSSSLSTGGRGGASGASSSSIRPSRISCVEFVRSFLWQQILVSSSSNTHTRTSTWIYYQAVIYSGSCSSCTRPATSRRIHRSRIIGNRFRSNSLAQHENEKSPSAHASSRARSPAHARTHVYLVDAWRTTTTSRRRQRRSPSVELSPSPLTPGISGATSCIRDDNDDSFRLICSYISCARATVQHTDILSQCDISRTQKRRGIDKRAETWLYNIYVRVMRTRHREGRATESHLREIGASRTAQRESHAEAERCISAAAVYMARAHRSYICSLHVMYVSALEICLPKAWKSNGQMERKKRIRKRRSDSSNNDTSAASERRDNLFINSTRTKTTKCVESYDGDDTVRELRIERQQRRRRAADITELVRINKLTSDQLALGQRNRIMRVSRCDDARAAEEPAAWREENFRGFCVPSPKSTQRCTSSYTSDRERENDFIARAAYSLLSFLARARDD</sequence>
<feature type="region of interest" description="Disordered" evidence="1">
    <location>
        <begin position="527"/>
        <end position="553"/>
    </location>
</feature>
<accession>A0A6H5I4A9</accession>
<dbReference type="Proteomes" id="UP000479190">
    <property type="component" value="Unassembled WGS sequence"/>
</dbReference>
<feature type="compositionally biased region" description="Low complexity" evidence="1">
    <location>
        <begin position="41"/>
        <end position="56"/>
    </location>
</feature>
<reference evidence="2 3" key="1">
    <citation type="submission" date="2020-02" db="EMBL/GenBank/DDBJ databases">
        <authorList>
            <person name="Ferguson B K."/>
        </authorList>
    </citation>
    <scope>NUCLEOTIDE SEQUENCE [LARGE SCALE GENOMIC DNA]</scope>
</reference>
<feature type="region of interest" description="Disordered" evidence="1">
    <location>
        <begin position="323"/>
        <end position="349"/>
    </location>
</feature>
<gene>
    <name evidence="2" type="ORF">TBRA_LOCUS4273</name>
</gene>
<evidence type="ECO:0000313" key="3">
    <source>
        <dbReference type="Proteomes" id="UP000479190"/>
    </source>
</evidence>
<evidence type="ECO:0000256" key="1">
    <source>
        <dbReference type="SAM" id="MobiDB-lite"/>
    </source>
</evidence>
<dbReference type="AlphaFoldDB" id="A0A6H5I4A9"/>
<feature type="region of interest" description="Disordered" evidence="1">
    <location>
        <begin position="363"/>
        <end position="392"/>
    </location>
</feature>
<proteinExistence type="predicted"/>
<evidence type="ECO:0000313" key="2">
    <source>
        <dbReference type="EMBL" id="CAB0032331.1"/>
    </source>
</evidence>
<name>A0A6H5I4A9_9HYME</name>
<protein>
    <submittedName>
        <fullName evidence="2">Uncharacterized protein</fullName>
    </submittedName>
</protein>
<feature type="region of interest" description="Disordered" evidence="1">
    <location>
        <begin position="225"/>
        <end position="254"/>
    </location>
</feature>